<dbReference type="PANTHER" id="PTHR43133">
    <property type="entry name" value="RNA POLYMERASE ECF-TYPE SIGMA FACTO"/>
    <property type="match status" value="1"/>
</dbReference>
<evidence type="ECO:0000313" key="8">
    <source>
        <dbReference type="EMBL" id="ACY12933.1"/>
    </source>
</evidence>
<dbReference type="Pfam" id="PF04545">
    <property type="entry name" value="Sigma70_r4"/>
    <property type="match status" value="1"/>
</dbReference>
<gene>
    <name evidence="8" type="ordered locus">Hoch_0292</name>
</gene>
<proteinExistence type="inferred from homology"/>
<dbReference type="STRING" id="502025.Hoch_0292"/>
<dbReference type="InterPro" id="IPR007630">
    <property type="entry name" value="RNA_pol_sigma70_r4"/>
</dbReference>
<evidence type="ECO:0000259" key="6">
    <source>
        <dbReference type="Pfam" id="PF04542"/>
    </source>
</evidence>
<keyword evidence="9" id="KW-1185">Reference proteome</keyword>
<keyword evidence="2" id="KW-0805">Transcription regulation</keyword>
<dbReference type="GO" id="GO:0016987">
    <property type="term" value="F:sigma factor activity"/>
    <property type="evidence" value="ECO:0007669"/>
    <property type="project" value="UniProtKB-KW"/>
</dbReference>
<dbReference type="SUPFAM" id="SSF88659">
    <property type="entry name" value="Sigma3 and sigma4 domains of RNA polymerase sigma factors"/>
    <property type="match status" value="1"/>
</dbReference>
<evidence type="ECO:0000256" key="3">
    <source>
        <dbReference type="ARBA" id="ARBA00023082"/>
    </source>
</evidence>
<dbReference type="HOGENOM" id="CLU_1293622_0_0_7"/>
<dbReference type="Proteomes" id="UP000001880">
    <property type="component" value="Chromosome"/>
</dbReference>
<dbReference type="eggNOG" id="COG1595">
    <property type="taxonomic scope" value="Bacteria"/>
</dbReference>
<evidence type="ECO:0000259" key="7">
    <source>
        <dbReference type="Pfam" id="PF04545"/>
    </source>
</evidence>
<keyword evidence="4" id="KW-0238">DNA-binding</keyword>
<dbReference type="Gene3D" id="1.10.1740.10">
    <property type="match status" value="1"/>
</dbReference>
<dbReference type="InterPro" id="IPR013325">
    <property type="entry name" value="RNA_pol_sigma_r2"/>
</dbReference>
<evidence type="ECO:0000256" key="2">
    <source>
        <dbReference type="ARBA" id="ARBA00023015"/>
    </source>
</evidence>
<keyword evidence="3" id="KW-0731">Sigma factor</keyword>
<dbReference type="PANTHER" id="PTHR43133:SF8">
    <property type="entry name" value="RNA POLYMERASE SIGMA FACTOR HI_1459-RELATED"/>
    <property type="match status" value="1"/>
</dbReference>
<dbReference type="InterPro" id="IPR007627">
    <property type="entry name" value="RNA_pol_sigma70_r2"/>
</dbReference>
<dbReference type="InterPro" id="IPR036388">
    <property type="entry name" value="WH-like_DNA-bd_sf"/>
</dbReference>
<dbReference type="EMBL" id="CP001804">
    <property type="protein sequence ID" value="ACY12933.1"/>
    <property type="molecule type" value="Genomic_DNA"/>
</dbReference>
<accession>D0LHS1</accession>
<sequence length="229" mass="26293">MAISAQAVRISSPAQSSLAVSDTAPPQWTDAELLARTLRREEIAWTELLRRYRTLVYRCITKVTRKYAPSLPNAEIDEVYAEVLLSLLRDDLRKLRKYDPERGAKLSSWIGMITINITHDYLRRMGRRPALDRIDGAPESREESERTPLDELLEKERWAQFNGLLSDFSEKDRTFLNLYYGQGMEAERVADEMAISVKTVYSKKHKIRRSLRQRIESAGDCSAIADLAA</sequence>
<protein>
    <submittedName>
        <fullName evidence="8">RNA polymerase, sigma-24 subunit, ECF subfamily</fullName>
    </submittedName>
</protein>
<keyword evidence="5" id="KW-0804">Transcription</keyword>
<organism evidence="8 9">
    <name type="scientific">Haliangium ochraceum (strain DSM 14365 / JCM 11303 / SMP-2)</name>
    <dbReference type="NCBI Taxonomy" id="502025"/>
    <lineage>
        <taxon>Bacteria</taxon>
        <taxon>Pseudomonadati</taxon>
        <taxon>Myxococcota</taxon>
        <taxon>Polyangia</taxon>
        <taxon>Haliangiales</taxon>
        <taxon>Kofleriaceae</taxon>
        <taxon>Haliangium</taxon>
    </lineage>
</organism>
<evidence type="ECO:0000256" key="4">
    <source>
        <dbReference type="ARBA" id="ARBA00023125"/>
    </source>
</evidence>
<reference evidence="8 9" key="1">
    <citation type="journal article" date="2010" name="Stand. Genomic Sci.">
        <title>Complete genome sequence of Haliangium ochraceum type strain (SMP-2).</title>
        <authorList>
            <consortium name="US DOE Joint Genome Institute (JGI-PGF)"/>
            <person name="Ivanova N."/>
            <person name="Daum C."/>
            <person name="Lang E."/>
            <person name="Abt B."/>
            <person name="Kopitz M."/>
            <person name="Saunders E."/>
            <person name="Lapidus A."/>
            <person name="Lucas S."/>
            <person name="Glavina Del Rio T."/>
            <person name="Nolan M."/>
            <person name="Tice H."/>
            <person name="Copeland A."/>
            <person name="Cheng J.F."/>
            <person name="Chen F."/>
            <person name="Bruce D."/>
            <person name="Goodwin L."/>
            <person name="Pitluck S."/>
            <person name="Mavromatis K."/>
            <person name="Pati A."/>
            <person name="Mikhailova N."/>
            <person name="Chen A."/>
            <person name="Palaniappan K."/>
            <person name="Land M."/>
            <person name="Hauser L."/>
            <person name="Chang Y.J."/>
            <person name="Jeffries C.D."/>
            <person name="Detter J.C."/>
            <person name="Brettin T."/>
            <person name="Rohde M."/>
            <person name="Goker M."/>
            <person name="Bristow J."/>
            <person name="Markowitz V."/>
            <person name="Eisen J.A."/>
            <person name="Hugenholtz P."/>
            <person name="Kyrpides N.C."/>
            <person name="Klenk H.P."/>
        </authorList>
    </citation>
    <scope>NUCLEOTIDE SEQUENCE [LARGE SCALE GENOMIC DNA]</scope>
    <source>
        <strain evidence="9">DSM 14365 / CIP 107738 / JCM 11303 / AJ 13395 / SMP-2</strain>
    </source>
</reference>
<dbReference type="Gene3D" id="1.10.10.10">
    <property type="entry name" value="Winged helix-like DNA-binding domain superfamily/Winged helix DNA-binding domain"/>
    <property type="match status" value="1"/>
</dbReference>
<dbReference type="GO" id="GO:0003677">
    <property type="term" value="F:DNA binding"/>
    <property type="evidence" value="ECO:0007669"/>
    <property type="project" value="UniProtKB-KW"/>
</dbReference>
<evidence type="ECO:0000256" key="5">
    <source>
        <dbReference type="ARBA" id="ARBA00023163"/>
    </source>
</evidence>
<dbReference type="GO" id="GO:0006352">
    <property type="term" value="P:DNA-templated transcription initiation"/>
    <property type="evidence" value="ECO:0007669"/>
    <property type="project" value="InterPro"/>
</dbReference>
<name>D0LHS1_HALO1</name>
<dbReference type="Pfam" id="PF04542">
    <property type="entry name" value="Sigma70_r2"/>
    <property type="match status" value="1"/>
</dbReference>
<feature type="domain" description="RNA polymerase sigma-70 region 4" evidence="7">
    <location>
        <begin position="165"/>
        <end position="213"/>
    </location>
</feature>
<feature type="domain" description="RNA polymerase sigma-70 region 2" evidence="6">
    <location>
        <begin position="48"/>
        <end position="127"/>
    </location>
</feature>
<evidence type="ECO:0000313" key="9">
    <source>
        <dbReference type="Proteomes" id="UP000001880"/>
    </source>
</evidence>
<dbReference type="RefSeq" id="WP_012825560.1">
    <property type="nucleotide sequence ID" value="NC_013440.1"/>
</dbReference>
<dbReference type="AlphaFoldDB" id="D0LHS1"/>
<dbReference type="InterPro" id="IPR039425">
    <property type="entry name" value="RNA_pol_sigma-70-like"/>
</dbReference>
<dbReference type="KEGG" id="hoh:Hoch_0292"/>
<dbReference type="InterPro" id="IPR013324">
    <property type="entry name" value="RNA_pol_sigma_r3/r4-like"/>
</dbReference>
<dbReference type="SUPFAM" id="SSF88946">
    <property type="entry name" value="Sigma2 domain of RNA polymerase sigma factors"/>
    <property type="match status" value="1"/>
</dbReference>
<dbReference type="InterPro" id="IPR014284">
    <property type="entry name" value="RNA_pol_sigma-70_dom"/>
</dbReference>
<comment type="similarity">
    <text evidence="1">Belongs to the sigma-70 factor family. ECF subfamily.</text>
</comment>
<evidence type="ECO:0000256" key="1">
    <source>
        <dbReference type="ARBA" id="ARBA00010641"/>
    </source>
</evidence>
<dbReference type="NCBIfam" id="TIGR02937">
    <property type="entry name" value="sigma70-ECF"/>
    <property type="match status" value="1"/>
</dbReference>